<dbReference type="Gene3D" id="1.20.1290.10">
    <property type="entry name" value="AhpD-like"/>
    <property type="match status" value="1"/>
</dbReference>
<feature type="domain" description="Carboxymuconolactone decarboxylase-like" evidence="2">
    <location>
        <begin position="53"/>
        <end position="134"/>
    </location>
</feature>
<feature type="compositionally biased region" description="Basic and acidic residues" evidence="1">
    <location>
        <begin position="1"/>
        <end position="15"/>
    </location>
</feature>
<dbReference type="InterPro" id="IPR003779">
    <property type="entry name" value="CMD-like"/>
</dbReference>
<evidence type="ECO:0000259" key="2">
    <source>
        <dbReference type="Pfam" id="PF02627"/>
    </source>
</evidence>
<accession>A0A1C3Y9J6</accession>
<dbReference type="Proteomes" id="UP000198723">
    <property type="component" value="Unassembled WGS sequence"/>
</dbReference>
<dbReference type="SUPFAM" id="SSF69118">
    <property type="entry name" value="AhpD-like"/>
    <property type="match status" value="1"/>
</dbReference>
<dbReference type="InterPro" id="IPR029032">
    <property type="entry name" value="AhpD-like"/>
</dbReference>
<protein>
    <submittedName>
        <fullName evidence="3">4-carboxymuconolactone decarboxylase</fullName>
    </submittedName>
</protein>
<feature type="region of interest" description="Disordered" evidence="1">
    <location>
        <begin position="1"/>
        <end position="21"/>
    </location>
</feature>
<dbReference type="STRING" id="1138170.GA0061105_11610"/>
<dbReference type="Pfam" id="PF02627">
    <property type="entry name" value="CMD"/>
    <property type="match status" value="1"/>
</dbReference>
<dbReference type="RefSeq" id="WP_170964896.1">
    <property type="nucleotide sequence ID" value="NZ_FMAJ01000016.1"/>
</dbReference>
<dbReference type="AlphaFoldDB" id="A0A1C3Y9J6"/>
<organism evidence="3 4">
    <name type="scientific">Rhizobium aethiopicum</name>
    <dbReference type="NCBI Taxonomy" id="1138170"/>
    <lineage>
        <taxon>Bacteria</taxon>
        <taxon>Pseudomonadati</taxon>
        <taxon>Pseudomonadota</taxon>
        <taxon>Alphaproteobacteria</taxon>
        <taxon>Hyphomicrobiales</taxon>
        <taxon>Rhizobiaceae</taxon>
        <taxon>Rhizobium/Agrobacterium group</taxon>
        <taxon>Rhizobium</taxon>
    </lineage>
</organism>
<dbReference type="PANTHER" id="PTHR33570">
    <property type="entry name" value="4-CARBOXYMUCONOLACTONE DECARBOXYLASE FAMILY PROTEIN"/>
    <property type="match status" value="1"/>
</dbReference>
<name>A0A1C3Y9J6_9HYPH</name>
<dbReference type="EMBL" id="FMAJ01000016">
    <property type="protein sequence ID" value="SCB61206.1"/>
    <property type="molecule type" value="Genomic_DNA"/>
</dbReference>
<gene>
    <name evidence="3" type="ORF">GA0061105_11610</name>
</gene>
<sequence length="142" mass="16001">MATLDRKDKGSKAGERTAPSEQFKRGLATRRQVMGDAYVDAALGKATDFTWPMQELVTEYCWDNIWNRPGLDRRARSILNLGMIAVLNRPHELRGHIRGAINNGVTKQEIQEIFLQVAIYVGVPAGIDSFRHAQEEFTEMGI</sequence>
<evidence type="ECO:0000313" key="3">
    <source>
        <dbReference type="EMBL" id="SCB61206.1"/>
    </source>
</evidence>
<proteinExistence type="predicted"/>
<dbReference type="PANTHER" id="PTHR33570:SF2">
    <property type="entry name" value="CARBOXYMUCONOLACTONE DECARBOXYLASE-LIKE DOMAIN-CONTAINING PROTEIN"/>
    <property type="match status" value="1"/>
</dbReference>
<reference evidence="3 4" key="1">
    <citation type="submission" date="2016-08" db="EMBL/GenBank/DDBJ databases">
        <authorList>
            <person name="Seilhamer J.J."/>
        </authorList>
    </citation>
    <scope>NUCLEOTIDE SEQUENCE [LARGE SCALE GENOMIC DNA]</scope>
    <source>
        <strain evidence="3 4">HBR26</strain>
    </source>
</reference>
<dbReference type="InterPro" id="IPR052512">
    <property type="entry name" value="4CMD/NDH-1_regulator"/>
</dbReference>
<dbReference type="GO" id="GO:0051920">
    <property type="term" value="F:peroxiredoxin activity"/>
    <property type="evidence" value="ECO:0007669"/>
    <property type="project" value="InterPro"/>
</dbReference>
<evidence type="ECO:0000256" key="1">
    <source>
        <dbReference type="SAM" id="MobiDB-lite"/>
    </source>
</evidence>
<evidence type="ECO:0000313" key="4">
    <source>
        <dbReference type="Proteomes" id="UP000198723"/>
    </source>
</evidence>